<dbReference type="CDD" id="cd04301">
    <property type="entry name" value="NAT_SF"/>
    <property type="match status" value="1"/>
</dbReference>
<proteinExistence type="predicted"/>
<dbReference type="InterPro" id="IPR000182">
    <property type="entry name" value="GNAT_dom"/>
</dbReference>
<dbReference type="InterPro" id="IPR050832">
    <property type="entry name" value="Bact_Acetyltransf"/>
</dbReference>
<sequence>MMDIRLAHSGDEAAIRACAQAAYVRYVPLIGREPAPMLADYGAQIAGGLVHVAVDGQGALAGFIVYYPEGRHMLLENVAVAPNAAGRGVGKALIAHCERAARQAGLGGVMLYTNAKMVENLSIYPRLGYQEVDRRTEDGFDRVYFLKPF</sequence>
<keyword evidence="1" id="KW-0808">Transferase</keyword>
<organism evidence="4 5">
    <name type="scientific">Donghicola mangrovi</name>
    <dbReference type="NCBI Taxonomy" id="2729614"/>
    <lineage>
        <taxon>Bacteria</taxon>
        <taxon>Pseudomonadati</taxon>
        <taxon>Pseudomonadota</taxon>
        <taxon>Alphaproteobacteria</taxon>
        <taxon>Rhodobacterales</taxon>
        <taxon>Roseobacteraceae</taxon>
        <taxon>Donghicola</taxon>
    </lineage>
</organism>
<evidence type="ECO:0000313" key="4">
    <source>
        <dbReference type="EMBL" id="NVO29464.1"/>
    </source>
</evidence>
<evidence type="ECO:0000313" key="5">
    <source>
        <dbReference type="Proteomes" id="UP000523601"/>
    </source>
</evidence>
<dbReference type="EMBL" id="JABCJD010000017">
    <property type="protein sequence ID" value="NVO29464.1"/>
    <property type="molecule type" value="Genomic_DNA"/>
</dbReference>
<accession>A0ABX2PLT7</accession>
<dbReference type="PROSITE" id="PS51186">
    <property type="entry name" value="GNAT"/>
    <property type="match status" value="1"/>
</dbReference>
<keyword evidence="2" id="KW-0012">Acyltransferase</keyword>
<dbReference type="PANTHER" id="PTHR43877">
    <property type="entry name" value="AMINOALKYLPHOSPHONATE N-ACETYLTRANSFERASE-RELATED-RELATED"/>
    <property type="match status" value="1"/>
</dbReference>
<comment type="caution">
    <text evidence="4">The sequence shown here is derived from an EMBL/GenBank/DDBJ whole genome shotgun (WGS) entry which is preliminary data.</text>
</comment>
<evidence type="ECO:0000256" key="1">
    <source>
        <dbReference type="ARBA" id="ARBA00022679"/>
    </source>
</evidence>
<reference evidence="4 5" key="1">
    <citation type="submission" date="2020-04" db="EMBL/GenBank/DDBJ databases">
        <title>Donghicola sp., a member of the Rhodobacteraceae family isolated from mangrove forest in Thailand.</title>
        <authorList>
            <person name="Charoenyingcharoen P."/>
            <person name="Yukphan P."/>
        </authorList>
    </citation>
    <scope>NUCLEOTIDE SEQUENCE [LARGE SCALE GENOMIC DNA]</scope>
    <source>
        <strain evidence="4 5">C2-DW-16</strain>
    </source>
</reference>
<dbReference type="SUPFAM" id="SSF55729">
    <property type="entry name" value="Acyl-CoA N-acyltransferases (Nat)"/>
    <property type="match status" value="1"/>
</dbReference>
<dbReference type="Pfam" id="PF00583">
    <property type="entry name" value="Acetyltransf_1"/>
    <property type="match status" value="1"/>
</dbReference>
<protein>
    <submittedName>
        <fullName evidence="4">GNAT family N-acetyltransferase</fullName>
    </submittedName>
</protein>
<evidence type="ECO:0000256" key="2">
    <source>
        <dbReference type="ARBA" id="ARBA00023315"/>
    </source>
</evidence>
<dbReference type="Proteomes" id="UP000523601">
    <property type="component" value="Unassembled WGS sequence"/>
</dbReference>
<evidence type="ECO:0000259" key="3">
    <source>
        <dbReference type="PROSITE" id="PS51186"/>
    </source>
</evidence>
<dbReference type="Gene3D" id="3.40.630.30">
    <property type="match status" value="1"/>
</dbReference>
<feature type="domain" description="N-acetyltransferase" evidence="3">
    <location>
        <begin position="2"/>
        <end position="149"/>
    </location>
</feature>
<gene>
    <name evidence="4" type="ORF">HJ526_18740</name>
</gene>
<dbReference type="InterPro" id="IPR016181">
    <property type="entry name" value="Acyl_CoA_acyltransferase"/>
</dbReference>
<name>A0ABX2PLT7_9RHOB</name>
<keyword evidence="5" id="KW-1185">Reference proteome</keyword>
<dbReference type="PANTHER" id="PTHR43877:SF2">
    <property type="entry name" value="AMINOALKYLPHOSPHONATE N-ACETYLTRANSFERASE-RELATED"/>
    <property type="match status" value="1"/>
</dbReference>